<evidence type="ECO:0000313" key="2">
    <source>
        <dbReference type="Proteomes" id="UP000199611"/>
    </source>
</evidence>
<protein>
    <recommendedName>
        <fullName evidence="3">Alpha/beta hydrolase</fullName>
    </recommendedName>
</protein>
<name>A0A1I4SX73_9BACT</name>
<dbReference type="InterPro" id="IPR029058">
    <property type="entry name" value="AB_hydrolase_fold"/>
</dbReference>
<keyword evidence="2" id="KW-1185">Reference proteome</keyword>
<gene>
    <name evidence="1" type="ORF">SAMN05660836_01214</name>
</gene>
<dbReference type="RefSeq" id="WP_093394233.1">
    <property type="nucleotide sequence ID" value="NZ_FOUU01000002.1"/>
</dbReference>
<evidence type="ECO:0008006" key="3">
    <source>
        <dbReference type="Google" id="ProtNLM"/>
    </source>
</evidence>
<dbReference type="SUPFAM" id="SSF53474">
    <property type="entry name" value="alpha/beta-Hydrolases"/>
    <property type="match status" value="1"/>
</dbReference>
<dbReference type="EMBL" id="FOUU01000002">
    <property type="protein sequence ID" value="SFM69031.1"/>
    <property type="molecule type" value="Genomic_DNA"/>
</dbReference>
<proteinExistence type="predicted"/>
<evidence type="ECO:0000313" key="1">
    <source>
        <dbReference type="EMBL" id="SFM69031.1"/>
    </source>
</evidence>
<organism evidence="1 2">
    <name type="scientific">Thermodesulforhabdus norvegica</name>
    <dbReference type="NCBI Taxonomy" id="39841"/>
    <lineage>
        <taxon>Bacteria</taxon>
        <taxon>Pseudomonadati</taxon>
        <taxon>Thermodesulfobacteriota</taxon>
        <taxon>Syntrophobacteria</taxon>
        <taxon>Syntrophobacterales</taxon>
        <taxon>Thermodesulforhabdaceae</taxon>
        <taxon>Thermodesulforhabdus</taxon>
    </lineage>
</organism>
<reference evidence="2" key="1">
    <citation type="submission" date="2016-10" db="EMBL/GenBank/DDBJ databases">
        <authorList>
            <person name="Varghese N."/>
            <person name="Submissions S."/>
        </authorList>
    </citation>
    <scope>NUCLEOTIDE SEQUENCE [LARGE SCALE GENOMIC DNA]</scope>
    <source>
        <strain evidence="2">DSM 9990</strain>
    </source>
</reference>
<dbReference type="Gene3D" id="3.40.50.1820">
    <property type="entry name" value="alpha/beta hydrolase"/>
    <property type="match status" value="1"/>
</dbReference>
<dbReference type="OrthoDB" id="9800435at2"/>
<dbReference type="STRING" id="39841.SAMN05660836_01214"/>
<dbReference type="AlphaFoldDB" id="A0A1I4SX73"/>
<dbReference type="Proteomes" id="UP000199611">
    <property type="component" value="Unassembled WGS sequence"/>
</dbReference>
<accession>A0A1I4SX73</accession>
<dbReference type="PANTHER" id="PTHR42103">
    <property type="entry name" value="ALPHA/BETA-HYDROLASES SUPERFAMILY PROTEIN"/>
    <property type="match status" value="1"/>
</dbReference>
<sequence>MGSCNSRIFVSVDDGVRLEASFRVGSPLEAVLICHPHPLYGGDMDNNVVLAIEDAFLSCGFSTLRFNFRGVGMSTGVYSGGSGEELDVLACYRFLKNRGVGEIWAAGYSFGAWVLARIMDRVKDWAGMVLVSPPVDFMAFPGFSEPSFPTLVLFGSKDPYCSPPSLAKWIGDVTENVEKLMVEGADHFYVGHGGSIAEAIKKFLDEHKKRRIINKVR</sequence>
<dbReference type="PANTHER" id="PTHR42103:SF2">
    <property type="entry name" value="AB HYDROLASE-1 DOMAIN-CONTAINING PROTEIN"/>
    <property type="match status" value="1"/>
</dbReference>